<accession>A0AAN6Z166</accession>
<reference evidence="2" key="1">
    <citation type="journal article" date="2023" name="Mol. Phylogenet. Evol.">
        <title>Genome-scale phylogeny and comparative genomics of the fungal order Sordariales.</title>
        <authorList>
            <person name="Hensen N."/>
            <person name="Bonometti L."/>
            <person name="Westerberg I."/>
            <person name="Brannstrom I.O."/>
            <person name="Guillou S."/>
            <person name="Cros-Aarteil S."/>
            <person name="Calhoun S."/>
            <person name="Haridas S."/>
            <person name="Kuo A."/>
            <person name="Mondo S."/>
            <person name="Pangilinan J."/>
            <person name="Riley R."/>
            <person name="LaButti K."/>
            <person name="Andreopoulos B."/>
            <person name="Lipzen A."/>
            <person name="Chen C."/>
            <person name="Yan M."/>
            <person name="Daum C."/>
            <person name="Ng V."/>
            <person name="Clum A."/>
            <person name="Steindorff A."/>
            <person name="Ohm R.A."/>
            <person name="Martin F."/>
            <person name="Silar P."/>
            <person name="Natvig D.O."/>
            <person name="Lalanne C."/>
            <person name="Gautier V."/>
            <person name="Ament-Velasquez S.L."/>
            <person name="Kruys A."/>
            <person name="Hutchinson M.I."/>
            <person name="Powell A.J."/>
            <person name="Barry K."/>
            <person name="Miller A.N."/>
            <person name="Grigoriev I.V."/>
            <person name="Debuchy R."/>
            <person name="Gladieux P."/>
            <person name="Hiltunen Thoren M."/>
            <person name="Johannesson H."/>
        </authorList>
    </citation>
    <scope>NUCLEOTIDE SEQUENCE</scope>
    <source>
        <strain evidence="2">CBS 731.68</strain>
    </source>
</reference>
<gene>
    <name evidence="2" type="ORF">N657DRAFT_162474</name>
</gene>
<keyword evidence="3" id="KW-1185">Reference proteome</keyword>
<evidence type="ECO:0000256" key="1">
    <source>
        <dbReference type="SAM" id="MobiDB-lite"/>
    </source>
</evidence>
<protein>
    <submittedName>
        <fullName evidence="2">Uncharacterized protein</fullName>
    </submittedName>
</protein>
<dbReference type="GeneID" id="87822797"/>
<dbReference type="Proteomes" id="UP001302602">
    <property type="component" value="Unassembled WGS sequence"/>
</dbReference>
<feature type="region of interest" description="Disordered" evidence="1">
    <location>
        <begin position="65"/>
        <end position="103"/>
    </location>
</feature>
<proteinExistence type="predicted"/>
<dbReference type="AlphaFoldDB" id="A0AAN6Z166"/>
<name>A0AAN6Z166_9PEZI</name>
<comment type="caution">
    <text evidence="2">The sequence shown here is derived from an EMBL/GenBank/DDBJ whole genome shotgun (WGS) entry which is preliminary data.</text>
</comment>
<dbReference type="RefSeq" id="XP_062643975.1">
    <property type="nucleotide sequence ID" value="XM_062786031.1"/>
</dbReference>
<sequence length="103" mass="11407">MKPPKKATRRRNKLWRSVVTLSMPALSASRHDPLELNGSCNQPCRCFPPPAKSLQSDEVLTVDRGDGGLEGGYRRVSSIQTSDADRRKRLGGPHALLGELREQ</sequence>
<evidence type="ECO:0000313" key="3">
    <source>
        <dbReference type="Proteomes" id="UP001302602"/>
    </source>
</evidence>
<evidence type="ECO:0000313" key="2">
    <source>
        <dbReference type="EMBL" id="KAK4120204.1"/>
    </source>
</evidence>
<reference evidence="2" key="2">
    <citation type="submission" date="2023-05" db="EMBL/GenBank/DDBJ databases">
        <authorList>
            <consortium name="Lawrence Berkeley National Laboratory"/>
            <person name="Steindorff A."/>
            <person name="Hensen N."/>
            <person name="Bonometti L."/>
            <person name="Westerberg I."/>
            <person name="Brannstrom I.O."/>
            <person name="Guillou S."/>
            <person name="Cros-Aarteil S."/>
            <person name="Calhoun S."/>
            <person name="Haridas S."/>
            <person name="Kuo A."/>
            <person name="Mondo S."/>
            <person name="Pangilinan J."/>
            <person name="Riley R."/>
            <person name="Labutti K."/>
            <person name="Andreopoulos B."/>
            <person name="Lipzen A."/>
            <person name="Chen C."/>
            <person name="Yanf M."/>
            <person name="Daum C."/>
            <person name="Ng V."/>
            <person name="Clum A."/>
            <person name="Ohm R."/>
            <person name="Martin F."/>
            <person name="Silar P."/>
            <person name="Natvig D."/>
            <person name="Lalanne C."/>
            <person name="Gautier V."/>
            <person name="Ament-Velasquez S.L."/>
            <person name="Kruys A."/>
            <person name="Hutchinson M.I."/>
            <person name="Powell A.J."/>
            <person name="Barry K."/>
            <person name="Miller A.N."/>
            <person name="Grigoriev I.V."/>
            <person name="Debuchy R."/>
            <person name="Gladieux P."/>
            <person name="Thoren M.H."/>
            <person name="Johannesson H."/>
        </authorList>
    </citation>
    <scope>NUCLEOTIDE SEQUENCE</scope>
    <source>
        <strain evidence="2">CBS 731.68</strain>
    </source>
</reference>
<dbReference type="EMBL" id="MU853240">
    <property type="protein sequence ID" value="KAK4120204.1"/>
    <property type="molecule type" value="Genomic_DNA"/>
</dbReference>
<organism evidence="2 3">
    <name type="scientific">Parathielavia appendiculata</name>
    <dbReference type="NCBI Taxonomy" id="2587402"/>
    <lineage>
        <taxon>Eukaryota</taxon>
        <taxon>Fungi</taxon>
        <taxon>Dikarya</taxon>
        <taxon>Ascomycota</taxon>
        <taxon>Pezizomycotina</taxon>
        <taxon>Sordariomycetes</taxon>
        <taxon>Sordariomycetidae</taxon>
        <taxon>Sordariales</taxon>
        <taxon>Chaetomiaceae</taxon>
        <taxon>Parathielavia</taxon>
    </lineage>
</organism>